<evidence type="ECO:0000313" key="2">
    <source>
        <dbReference type="Proteomes" id="UP000196053"/>
    </source>
</evidence>
<dbReference type="Proteomes" id="UP000196053">
    <property type="component" value="Chromosome I"/>
</dbReference>
<dbReference type="KEGG" id="hsd:SD1D_0079"/>
<dbReference type="RefSeq" id="WP_058257095.1">
    <property type="nucleotide sequence ID" value="NZ_LN879430.1"/>
</dbReference>
<dbReference type="EMBL" id="LN879430">
    <property type="protein sequence ID" value="CUH91641.1"/>
    <property type="molecule type" value="Genomic_DNA"/>
</dbReference>
<gene>
    <name evidence="1" type="ORF">SD1D_0079</name>
</gene>
<organism evidence="1 2">
    <name type="scientific">Herbinix luporum</name>
    <dbReference type="NCBI Taxonomy" id="1679721"/>
    <lineage>
        <taxon>Bacteria</taxon>
        <taxon>Bacillati</taxon>
        <taxon>Bacillota</taxon>
        <taxon>Clostridia</taxon>
        <taxon>Lachnospirales</taxon>
        <taxon>Lachnospiraceae</taxon>
        <taxon>Herbinix</taxon>
    </lineage>
</organism>
<sequence>MKKVVRKNINNLPYSLHDGVVIGFEVIGDNLIMKFQHGFLRTVEPFEQINGSIEIQKIDWDFSFVYLLDYQNVLCGNVGSFTGKKMELTTFINQFKNAEFNLIDETYGYNTSKFNGYFSEGDIFRECMIEIYHLGDMNYLVEG</sequence>
<dbReference type="OrthoDB" id="362007at2"/>
<protein>
    <submittedName>
        <fullName evidence="1">Uncharacterized protein</fullName>
    </submittedName>
</protein>
<proteinExistence type="predicted"/>
<accession>A0A0K8J1Y8</accession>
<evidence type="ECO:0000313" key="1">
    <source>
        <dbReference type="EMBL" id="CUH91641.1"/>
    </source>
</evidence>
<name>A0A0K8J1Y8_9FIRM</name>
<reference evidence="2" key="1">
    <citation type="submission" date="2015-09" db="EMBL/GenBank/DDBJ databases">
        <authorList>
            <person name="Wibberg D."/>
        </authorList>
    </citation>
    <scope>NUCLEOTIDE SEQUENCE [LARGE SCALE GENOMIC DNA]</scope>
    <source>
        <strain evidence="2">SD1D</strain>
    </source>
</reference>
<keyword evidence="2" id="KW-1185">Reference proteome</keyword>
<dbReference type="AlphaFoldDB" id="A0A0K8J1Y8"/>